<dbReference type="Proteomes" id="UP000183039">
    <property type="component" value="Unassembled WGS sequence"/>
</dbReference>
<sequence>MQNKEKIRGFLTNFITNYDLADDENIFEKGLVSSLFAMQLVMFLEKEFSISISNEELDIDNFKDVNSIVNLVDSKQS</sequence>
<feature type="domain" description="Carrier" evidence="1">
    <location>
        <begin position="1"/>
        <end position="76"/>
    </location>
</feature>
<dbReference type="SUPFAM" id="SSF47336">
    <property type="entry name" value="ACP-like"/>
    <property type="match status" value="1"/>
</dbReference>
<reference evidence="3 5" key="1">
    <citation type="submission" date="2014-12" db="EMBL/GenBank/DDBJ databases">
        <title>Draft genome sequences of 29 type strains of Enterococci.</title>
        <authorList>
            <person name="Zhong Z."/>
            <person name="Sun Z."/>
            <person name="Liu W."/>
            <person name="Zhang W."/>
            <person name="Zhang H."/>
        </authorList>
    </citation>
    <scope>NUCLEOTIDE SEQUENCE [LARGE SCALE GENOMIC DNA]</scope>
    <source>
        <strain evidence="3 5">DSM 22801</strain>
    </source>
</reference>
<dbReference type="PROSITE" id="PS50075">
    <property type="entry name" value="CARRIER"/>
    <property type="match status" value="1"/>
</dbReference>
<dbReference type="KEGG" id="ess:ATZ33_00105"/>
<name>A0A0S3K6B6_9ENTE</name>
<evidence type="ECO:0000313" key="5">
    <source>
        <dbReference type="Proteomes" id="UP000183039"/>
    </source>
</evidence>
<evidence type="ECO:0000313" key="3">
    <source>
        <dbReference type="EMBL" id="OJG92858.1"/>
    </source>
</evidence>
<dbReference type="RefSeq" id="WP_071876844.1">
    <property type="nucleotide sequence ID" value="NZ_JXLC01000004.1"/>
</dbReference>
<accession>A0A0S3K6B6</accession>
<dbReference type="InterPro" id="IPR036736">
    <property type="entry name" value="ACP-like_sf"/>
</dbReference>
<evidence type="ECO:0000313" key="2">
    <source>
        <dbReference type="EMBL" id="ALR99839.1"/>
    </source>
</evidence>
<protein>
    <submittedName>
        <fullName evidence="2">D-alanyl carrier protein</fullName>
    </submittedName>
    <submittedName>
        <fullName evidence="3">Phosphopantetheine-binding protein</fullName>
    </submittedName>
</protein>
<keyword evidence="4" id="KW-1185">Reference proteome</keyword>
<gene>
    <name evidence="2" type="ORF">ATZ33_00105</name>
    <name evidence="3" type="ORF">RV15_GL002803</name>
</gene>
<evidence type="ECO:0000313" key="4">
    <source>
        <dbReference type="Proteomes" id="UP000065511"/>
    </source>
</evidence>
<dbReference type="EMBL" id="CP013614">
    <property type="protein sequence ID" value="ALR99839.1"/>
    <property type="molecule type" value="Genomic_DNA"/>
</dbReference>
<organism evidence="3 5">
    <name type="scientific">Enterococcus silesiacus</name>
    <dbReference type="NCBI Taxonomy" id="332949"/>
    <lineage>
        <taxon>Bacteria</taxon>
        <taxon>Bacillati</taxon>
        <taxon>Bacillota</taxon>
        <taxon>Bacilli</taxon>
        <taxon>Lactobacillales</taxon>
        <taxon>Enterococcaceae</taxon>
        <taxon>Enterococcus</taxon>
    </lineage>
</organism>
<dbReference type="InterPro" id="IPR009081">
    <property type="entry name" value="PP-bd_ACP"/>
</dbReference>
<dbReference type="EMBL" id="JXLC01000004">
    <property type="protein sequence ID" value="OJG92858.1"/>
    <property type="molecule type" value="Genomic_DNA"/>
</dbReference>
<dbReference type="AlphaFoldDB" id="A0A0S3K6B6"/>
<dbReference type="Gene3D" id="1.10.1200.10">
    <property type="entry name" value="ACP-like"/>
    <property type="match status" value="1"/>
</dbReference>
<dbReference type="Proteomes" id="UP000065511">
    <property type="component" value="Chromosome"/>
</dbReference>
<proteinExistence type="predicted"/>
<dbReference type="OrthoDB" id="677810at2"/>
<dbReference type="Pfam" id="PF00550">
    <property type="entry name" value="PP-binding"/>
    <property type="match status" value="1"/>
</dbReference>
<evidence type="ECO:0000259" key="1">
    <source>
        <dbReference type="PROSITE" id="PS50075"/>
    </source>
</evidence>
<reference evidence="2 4" key="2">
    <citation type="submission" date="2015-12" db="EMBL/GenBank/DDBJ databases">
        <authorList>
            <person name="Lauer A."/>
            <person name="Humrighouse B."/>
            <person name="Loparev V."/>
            <person name="Shewmaker P.L."/>
            <person name="Whitney A.M."/>
            <person name="McLaughlin R.W."/>
        </authorList>
    </citation>
    <scope>NUCLEOTIDE SEQUENCE [LARGE SCALE GENOMIC DNA]</scope>
    <source>
        <strain evidence="2 4">LMG 23085</strain>
    </source>
</reference>